<reference evidence="1" key="1">
    <citation type="journal article" date="2021" name="Proc. Natl. Acad. Sci. U.S.A.">
        <title>A Catalog of Tens of Thousands of Viruses from Human Metagenomes Reveals Hidden Associations with Chronic Diseases.</title>
        <authorList>
            <person name="Tisza M.J."/>
            <person name="Buck C.B."/>
        </authorList>
    </citation>
    <scope>NUCLEOTIDE SEQUENCE</scope>
    <source>
        <strain evidence="1">CtOrJ23</strain>
    </source>
</reference>
<protein>
    <submittedName>
        <fullName evidence="1">Distal tail protein</fullName>
    </submittedName>
</protein>
<proteinExistence type="predicted"/>
<sequence length="246" mass="27865">MFDLKFKDNWLSELGGVVEEQKKRKFAMPNIELVDIPGRSKKVIKDNLSYNSIELEEQVAFLPTLCKLNIAELGKRLSEWFIGTEYSQLYLDYMDGYFYNAIVTDISDLQTGNAGVMRTTAKFTCEPFLYSYEGQKAIDVSSATLIVPLTIYNPEKETSYPKILISVEGENKTITFYADRRTFTVKNITGSVVIDTENRNCIMNNEIHNECVNGVYFPTLSPGLNSISVQASSGTTVKVVPNWRRL</sequence>
<evidence type="ECO:0000313" key="1">
    <source>
        <dbReference type="EMBL" id="DAE12805.1"/>
    </source>
</evidence>
<organism evidence="1">
    <name type="scientific">Siphoviridae sp. ctOrJ23</name>
    <dbReference type="NCBI Taxonomy" id="2825481"/>
    <lineage>
        <taxon>Viruses</taxon>
        <taxon>Duplodnaviria</taxon>
        <taxon>Heunggongvirae</taxon>
        <taxon>Uroviricota</taxon>
        <taxon>Caudoviricetes</taxon>
    </lineage>
</organism>
<dbReference type="Gene3D" id="2.40.30.200">
    <property type="match status" value="1"/>
</dbReference>
<name>A0A8S5Q2A8_9CAUD</name>
<dbReference type="EMBL" id="BK015557">
    <property type="protein sequence ID" value="DAE12805.1"/>
    <property type="molecule type" value="Genomic_DNA"/>
</dbReference>
<accession>A0A8S5Q2A8</accession>